<evidence type="ECO:0000256" key="1">
    <source>
        <dbReference type="SAM" id="MobiDB-lite"/>
    </source>
</evidence>
<dbReference type="GeneID" id="5176348"/>
<proteinExistence type="predicted"/>
<evidence type="ECO:0000313" key="2">
    <source>
        <dbReference type="EMBL" id="AAR28774.1"/>
    </source>
</evidence>
<feature type="region of interest" description="Disordered" evidence="1">
    <location>
        <begin position="1"/>
        <end position="20"/>
    </location>
</feature>
<protein>
    <submittedName>
        <fullName evidence="2">ORF10</fullName>
    </submittedName>
</protein>
<reference evidence="2 3" key="2">
    <citation type="journal article" date="2007" name="Virus Res.">
        <title>P13 of Leucania separata multiple nuclear polyhedrosis virus affected the polyhedra and budded virions yields of AcMNPV.</title>
        <authorList>
            <person name="Du E.Q."/>
            <person name="Yan F."/>
            <person name="Jin W.X."/>
            <person name="Lu N."/>
            <person name="Xiao H.Z."/>
            <person name="Lu S.Y."/>
            <person name="Qi Y.P."/>
        </authorList>
    </citation>
    <scope>NUCLEOTIDE SEQUENCE [LARGE SCALE GENOMIC DNA]</scope>
    <source>
        <strain evidence="2 3">AH1</strain>
    </source>
</reference>
<reference evidence="2 3" key="1">
    <citation type="journal article" date="2007" name="Virus Genes">
        <title>Genome sequence of Leucania seperata nucleopolyhedrovirus.</title>
        <authorList>
            <person name="Xiao H."/>
            <person name="Qi Y."/>
        </authorList>
    </citation>
    <scope>NUCLEOTIDE SEQUENCE [LARGE SCALE GENOMIC DNA]</scope>
    <source>
        <strain evidence="2 3">AH1</strain>
    </source>
</reference>
<name>Q0ILA9_NPVLS</name>
<keyword evidence="3" id="KW-1185">Reference proteome</keyword>
<dbReference type="Proteomes" id="UP000201737">
    <property type="component" value="Segment"/>
</dbReference>
<dbReference type="EMBL" id="AY394490">
    <property type="protein sequence ID" value="AAR28774.1"/>
    <property type="molecule type" value="Genomic_DNA"/>
</dbReference>
<organism evidence="2 3">
    <name type="scientific">Leucania separata nucleopolyhedrovirus</name>
    <name type="common">LsNPV</name>
    <dbReference type="NCBI Taxonomy" id="1307956"/>
    <lineage>
        <taxon>Viruses</taxon>
        <taxon>Viruses incertae sedis</taxon>
        <taxon>Naldaviricetes</taxon>
        <taxon>Lefavirales</taxon>
        <taxon>Baculoviridae</taxon>
        <taxon>Alphabaculovirus</taxon>
        <taxon>Alphabaculovirus leseparatae</taxon>
    </lineage>
</organism>
<evidence type="ECO:0000313" key="3">
    <source>
        <dbReference type="Proteomes" id="UP000201737"/>
    </source>
</evidence>
<accession>Q0ILA9</accession>
<sequence>MMSVIESANAGTHDYTHTQRSVSNRRTLYSFYVVCDTQRTVPERVRTDTDRCERYEKKIH</sequence>
<dbReference type="KEGG" id="vg:5176348"/>
<dbReference type="RefSeq" id="YP_758307.1">
    <property type="nucleotide sequence ID" value="NC_008348.1"/>
</dbReference>
<organismHost>
    <name type="scientific">Lepidoptera</name>
    <name type="common">moths &amp; butterflies</name>
    <dbReference type="NCBI Taxonomy" id="7088"/>
</organismHost>